<organism evidence="5 6">
    <name type="scientific">Marssonina brunnea f. sp. multigermtubi (strain MB_m1)</name>
    <name type="common">Marssonina leaf spot fungus</name>
    <dbReference type="NCBI Taxonomy" id="1072389"/>
    <lineage>
        <taxon>Eukaryota</taxon>
        <taxon>Fungi</taxon>
        <taxon>Dikarya</taxon>
        <taxon>Ascomycota</taxon>
        <taxon>Pezizomycotina</taxon>
        <taxon>Leotiomycetes</taxon>
        <taxon>Helotiales</taxon>
        <taxon>Drepanopezizaceae</taxon>
        <taxon>Drepanopeziza</taxon>
    </lineage>
</organism>
<dbReference type="GeneID" id="18761180"/>
<dbReference type="eggNOG" id="ENOG502S1P2">
    <property type="taxonomic scope" value="Eukaryota"/>
</dbReference>
<dbReference type="STRING" id="1072389.K1WUQ4"/>
<dbReference type="PANTHER" id="PTHR12652">
    <property type="entry name" value="PEROXISOMAL BIOGENESIS FACTOR 11"/>
    <property type="match status" value="1"/>
</dbReference>
<dbReference type="Proteomes" id="UP000006753">
    <property type="component" value="Unassembled WGS sequence"/>
</dbReference>
<accession>K1WUQ4</accession>
<evidence type="ECO:0000256" key="4">
    <source>
        <dbReference type="ARBA" id="ARBA00046271"/>
    </source>
</evidence>
<dbReference type="OMA" id="PLCVHWS"/>
<comment type="subcellular location">
    <subcellularLocation>
        <location evidence="4">Peroxisome membrane</location>
    </subcellularLocation>
</comment>
<keyword evidence="3" id="KW-0576">Peroxisome</keyword>
<dbReference type="GO" id="GO:0005778">
    <property type="term" value="C:peroxisomal membrane"/>
    <property type="evidence" value="ECO:0007669"/>
    <property type="project" value="UniProtKB-SubCell"/>
</dbReference>
<evidence type="ECO:0000313" key="5">
    <source>
        <dbReference type="EMBL" id="EKD16776.1"/>
    </source>
</evidence>
<keyword evidence="2" id="KW-0472">Membrane</keyword>
<dbReference type="PANTHER" id="PTHR12652:SF25">
    <property type="entry name" value="MICROBODY (PEROXISOME) PROLIFERATION PROTEIN PEROXIN 11C (EUROFUNG)"/>
    <property type="match status" value="1"/>
</dbReference>
<evidence type="ECO:0000256" key="2">
    <source>
        <dbReference type="ARBA" id="ARBA00023136"/>
    </source>
</evidence>
<keyword evidence="6" id="KW-1185">Reference proteome</keyword>
<dbReference type="OrthoDB" id="10005898at2759"/>
<evidence type="ECO:0000313" key="6">
    <source>
        <dbReference type="Proteomes" id="UP000006753"/>
    </source>
</evidence>
<dbReference type="Pfam" id="PF05648">
    <property type="entry name" value="PEX11"/>
    <property type="match status" value="1"/>
</dbReference>
<dbReference type="AlphaFoldDB" id="K1WUQ4"/>
<dbReference type="EMBL" id="JH921438">
    <property type="protein sequence ID" value="EKD16776.1"/>
    <property type="molecule type" value="Genomic_DNA"/>
</dbReference>
<protein>
    <submittedName>
        <fullName evidence="5">25D9-5p</fullName>
    </submittedName>
</protein>
<dbReference type="RefSeq" id="XP_007293134.1">
    <property type="nucleotide sequence ID" value="XM_007293072.1"/>
</dbReference>
<dbReference type="GO" id="GO:0016559">
    <property type="term" value="P:peroxisome fission"/>
    <property type="evidence" value="ECO:0007669"/>
    <property type="project" value="InterPro"/>
</dbReference>
<sequence length="276" mass="30216">MSVDKPSLPGGPAHLVSSGMDERIARMSKILSTSSGVDATLTFVGYGLFLVGSQVSKLESLALPALSRRNTSPSSQKSHANAPLLLKLAALASGAKNLAAMCADVRTFTRLWGLLGVYAMARRQYLEPASDALTRAVTCTQTLSLGLYYFYENAYYLAGKGVLQGWTREDIGRWARVSMRLFLAYVAMEYVRLYRARQLRLARKQRAMVRGVSDAERREFAAEEAAWTKTALINVAYTPLCLHWVSEKGMLSDGVVGALMSYVGWIKVKGAWAATA</sequence>
<name>K1WUQ4_MARBU</name>
<dbReference type="HOGENOM" id="CLU_052213_0_1_1"/>
<gene>
    <name evidence="5" type="ORF">MBM_05245</name>
</gene>
<reference evidence="5 6" key="1">
    <citation type="journal article" date="2012" name="BMC Genomics">
        <title>Sequencing the genome of Marssonina brunnea reveals fungus-poplar co-evolution.</title>
        <authorList>
            <person name="Zhu S."/>
            <person name="Cao Y.-Z."/>
            <person name="Jiang C."/>
            <person name="Tan B.-Y."/>
            <person name="Wang Z."/>
            <person name="Feng S."/>
            <person name="Zhang L."/>
            <person name="Su X.-H."/>
            <person name="Brejova B."/>
            <person name="Vinar T."/>
            <person name="Xu M."/>
            <person name="Wang M.-X."/>
            <person name="Zhang S.-G."/>
            <person name="Huang M.-R."/>
            <person name="Wu R."/>
            <person name="Zhou Y."/>
        </authorList>
    </citation>
    <scope>NUCLEOTIDE SEQUENCE [LARGE SCALE GENOMIC DNA]</scope>
    <source>
        <strain evidence="5 6">MB_m1</strain>
    </source>
</reference>
<dbReference type="InterPro" id="IPR008733">
    <property type="entry name" value="PEX11"/>
</dbReference>
<dbReference type="InParanoid" id="K1WUQ4"/>
<evidence type="ECO:0000256" key="3">
    <source>
        <dbReference type="ARBA" id="ARBA00023140"/>
    </source>
</evidence>
<proteinExistence type="predicted"/>
<evidence type="ECO:0000256" key="1">
    <source>
        <dbReference type="ARBA" id="ARBA00022593"/>
    </source>
</evidence>
<keyword evidence="1" id="KW-0962">Peroxisome biogenesis</keyword>
<dbReference type="KEGG" id="mbe:MBM_05245"/>